<sequence>MQCFKNYIGLDTPGAESGLSLISLPGITLDNFSKIKESNSQENQALWNDIQNRAIAKFATACMAKINECFRISDITIISCLVCEKKQLFATSFWYLLGAETMTERIYSDRVNRYTTIDKGEAQELQAYYNSQFESELASAVKGILPNDSDCVQTCVPCNSDIQWEVGII</sequence>
<dbReference type="Proteomes" id="UP001560573">
    <property type="component" value="Unassembled WGS sequence"/>
</dbReference>
<gene>
    <name evidence="1" type="ORF">QTN47_17070</name>
</gene>
<evidence type="ECO:0000313" key="1">
    <source>
        <dbReference type="EMBL" id="MEX6689224.1"/>
    </source>
</evidence>
<proteinExistence type="predicted"/>
<protein>
    <submittedName>
        <fullName evidence="1">Uncharacterized protein</fullName>
    </submittedName>
</protein>
<dbReference type="EMBL" id="JAULBC010000005">
    <property type="protein sequence ID" value="MEX6689224.1"/>
    <property type="molecule type" value="Genomic_DNA"/>
</dbReference>
<dbReference type="RefSeq" id="WP_369330630.1">
    <property type="nucleotide sequence ID" value="NZ_JAULBC010000005.1"/>
</dbReference>
<evidence type="ECO:0000313" key="2">
    <source>
        <dbReference type="Proteomes" id="UP001560573"/>
    </source>
</evidence>
<name>A0ABV3ZL89_9BACT</name>
<keyword evidence="2" id="KW-1185">Reference proteome</keyword>
<reference evidence="1 2" key="1">
    <citation type="submission" date="2023-07" db="EMBL/GenBank/DDBJ databases">
        <authorList>
            <person name="Lian W.-H."/>
        </authorList>
    </citation>
    <scope>NUCLEOTIDE SEQUENCE [LARGE SCALE GENOMIC DNA]</scope>
    <source>
        <strain evidence="1 2">SYSU DXS3180</strain>
    </source>
</reference>
<accession>A0ABV3ZL89</accession>
<organism evidence="1 2">
    <name type="scientific">Danxiaibacter flavus</name>
    <dbReference type="NCBI Taxonomy" id="3049108"/>
    <lineage>
        <taxon>Bacteria</taxon>
        <taxon>Pseudomonadati</taxon>
        <taxon>Bacteroidota</taxon>
        <taxon>Chitinophagia</taxon>
        <taxon>Chitinophagales</taxon>
        <taxon>Chitinophagaceae</taxon>
        <taxon>Danxiaibacter</taxon>
    </lineage>
</organism>
<comment type="caution">
    <text evidence="1">The sequence shown here is derived from an EMBL/GenBank/DDBJ whole genome shotgun (WGS) entry which is preliminary data.</text>
</comment>